<dbReference type="EMBL" id="JAESWB010000168">
    <property type="protein sequence ID" value="MBL4952877.1"/>
    <property type="molecule type" value="Genomic_DNA"/>
</dbReference>
<evidence type="ECO:0000313" key="7">
    <source>
        <dbReference type="EMBL" id="MBL4952877.1"/>
    </source>
</evidence>
<dbReference type="PROSITE" id="PS00197">
    <property type="entry name" value="2FE2S_FER_1"/>
    <property type="match status" value="1"/>
</dbReference>
<feature type="domain" description="2Fe-2S ferredoxin-type" evidence="6">
    <location>
        <begin position="9"/>
        <end position="85"/>
    </location>
</feature>
<evidence type="ECO:0000259" key="6">
    <source>
        <dbReference type="PROSITE" id="PS51085"/>
    </source>
</evidence>
<name>A0ABS1TNM8_9BACI</name>
<dbReference type="RefSeq" id="WP_202654106.1">
    <property type="nucleotide sequence ID" value="NZ_JAESWB010000168.1"/>
</dbReference>
<evidence type="ECO:0000256" key="1">
    <source>
        <dbReference type="ARBA" id="ARBA00022714"/>
    </source>
</evidence>
<evidence type="ECO:0000256" key="2">
    <source>
        <dbReference type="ARBA" id="ARBA00022723"/>
    </source>
</evidence>
<dbReference type="SUPFAM" id="SSF47741">
    <property type="entry name" value="CO dehydrogenase ISP C-domain like"/>
    <property type="match status" value="1"/>
</dbReference>
<dbReference type="Pfam" id="PF00111">
    <property type="entry name" value="Fer2"/>
    <property type="match status" value="1"/>
</dbReference>
<organism evidence="7 8">
    <name type="scientific">Neobacillus paridis</name>
    <dbReference type="NCBI Taxonomy" id="2803862"/>
    <lineage>
        <taxon>Bacteria</taxon>
        <taxon>Bacillati</taxon>
        <taxon>Bacillota</taxon>
        <taxon>Bacilli</taxon>
        <taxon>Bacillales</taxon>
        <taxon>Bacillaceae</taxon>
        <taxon>Neobacillus</taxon>
    </lineage>
</organism>
<dbReference type="CDD" id="cd00207">
    <property type="entry name" value="fer2"/>
    <property type="match status" value="1"/>
</dbReference>
<dbReference type="InterPro" id="IPR001041">
    <property type="entry name" value="2Fe-2S_ferredoxin-type"/>
</dbReference>
<evidence type="ECO:0000256" key="3">
    <source>
        <dbReference type="ARBA" id="ARBA00023002"/>
    </source>
</evidence>
<keyword evidence="5" id="KW-0411">Iron-sulfur</keyword>
<dbReference type="InterPro" id="IPR051452">
    <property type="entry name" value="Diverse_Oxidoreductases"/>
</dbReference>
<protein>
    <submittedName>
        <fullName evidence="7">(2Fe-2S)-binding protein</fullName>
    </submittedName>
</protein>
<evidence type="ECO:0000256" key="5">
    <source>
        <dbReference type="ARBA" id="ARBA00023014"/>
    </source>
</evidence>
<dbReference type="PANTHER" id="PTHR44379:SF7">
    <property type="entry name" value="XANTHINE DEHYDROGENASE SUBUNIT E-RELATED"/>
    <property type="match status" value="1"/>
</dbReference>
<dbReference type="InterPro" id="IPR002888">
    <property type="entry name" value="2Fe-2S-bd"/>
</dbReference>
<dbReference type="InterPro" id="IPR006058">
    <property type="entry name" value="2Fe2S_fd_BS"/>
</dbReference>
<dbReference type="InterPro" id="IPR036010">
    <property type="entry name" value="2Fe-2S_ferredoxin-like_sf"/>
</dbReference>
<accession>A0ABS1TNM8</accession>
<evidence type="ECO:0000313" key="8">
    <source>
        <dbReference type="Proteomes" id="UP000623967"/>
    </source>
</evidence>
<dbReference type="InterPro" id="IPR036884">
    <property type="entry name" value="2Fe-2S-bd_dom_sf"/>
</dbReference>
<reference evidence="7 8" key="1">
    <citation type="submission" date="2021-01" db="EMBL/GenBank/DDBJ databases">
        <title>Genome public.</title>
        <authorList>
            <person name="Liu C."/>
            <person name="Sun Q."/>
        </authorList>
    </citation>
    <scope>NUCLEOTIDE SEQUENCE [LARGE SCALE GENOMIC DNA]</scope>
    <source>
        <strain evidence="7 8">YIM B02564</strain>
    </source>
</reference>
<keyword evidence="3" id="KW-0560">Oxidoreductase</keyword>
<keyword evidence="8" id="KW-1185">Reference proteome</keyword>
<comment type="caution">
    <text evidence="7">The sequence shown here is derived from an EMBL/GenBank/DDBJ whole genome shotgun (WGS) entry which is preliminary data.</text>
</comment>
<keyword evidence="1" id="KW-0001">2Fe-2S</keyword>
<dbReference type="InterPro" id="IPR012675">
    <property type="entry name" value="Beta-grasp_dom_sf"/>
</dbReference>
<keyword evidence="2" id="KW-0479">Metal-binding</keyword>
<dbReference type="Gene3D" id="1.10.150.120">
    <property type="entry name" value="[2Fe-2S]-binding domain"/>
    <property type="match status" value="1"/>
</dbReference>
<keyword evidence="4" id="KW-0408">Iron</keyword>
<proteinExistence type="predicted"/>
<dbReference type="Gene3D" id="3.10.20.30">
    <property type="match status" value="1"/>
</dbReference>
<evidence type="ECO:0000256" key="4">
    <source>
        <dbReference type="ARBA" id="ARBA00023004"/>
    </source>
</evidence>
<dbReference type="SUPFAM" id="SSF54292">
    <property type="entry name" value="2Fe-2S ferredoxin-like"/>
    <property type="match status" value="1"/>
</dbReference>
<dbReference type="Pfam" id="PF01799">
    <property type="entry name" value="Fer2_2"/>
    <property type="match status" value="1"/>
</dbReference>
<dbReference type="PROSITE" id="PS51085">
    <property type="entry name" value="2FE2S_FER_2"/>
    <property type="match status" value="1"/>
</dbReference>
<dbReference type="Proteomes" id="UP000623967">
    <property type="component" value="Unassembled WGS sequence"/>
</dbReference>
<sequence>MITNGTGKTVVRLHVNGEASDVMICSADTLLQTLREQLGLTGAKRACENGDCGACTVLINGEPMHSCLCLTIETINQPITTIESLRDSAIQQKFIEKWAIQCGFCTPGFILNCQALLNKHPDADDETIEEWLQSNLCRCTGYQEIKEAVKSLLPKGSAS</sequence>
<dbReference type="PANTHER" id="PTHR44379">
    <property type="entry name" value="OXIDOREDUCTASE WITH IRON-SULFUR SUBUNIT"/>
    <property type="match status" value="1"/>
</dbReference>
<gene>
    <name evidence="7" type="ORF">JK635_11705</name>
</gene>